<gene>
    <name evidence="4" type="ORF">G7Y85_14415</name>
</gene>
<dbReference type="InterPro" id="IPR011836">
    <property type="entry name" value="YhdP"/>
</dbReference>
<evidence type="ECO:0000256" key="1">
    <source>
        <dbReference type="SAM" id="MobiDB-lite"/>
    </source>
</evidence>
<evidence type="ECO:0000259" key="3">
    <source>
        <dbReference type="Pfam" id="PF13116"/>
    </source>
</evidence>
<comment type="caution">
    <text evidence="4">The sequence shown here is derived from an EMBL/GenBank/DDBJ whole genome shotgun (WGS) entry which is preliminary data.</text>
</comment>
<feature type="domain" description="YhdP central" evidence="3">
    <location>
        <begin position="7"/>
        <end position="1292"/>
    </location>
</feature>
<keyword evidence="2" id="KW-0812">Transmembrane</keyword>
<dbReference type="RefSeq" id="WP_166258510.1">
    <property type="nucleotide sequence ID" value="NZ_JAAMOW010000007.1"/>
</dbReference>
<evidence type="ECO:0000313" key="4">
    <source>
        <dbReference type="EMBL" id="NGY05965.1"/>
    </source>
</evidence>
<dbReference type="Proteomes" id="UP000472676">
    <property type="component" value="Unassembled WGS sequence"/>
</dbReference>
<name>A0A6M2BUQ2_9GAMM</name>
<sequence>MERVKRRWWTWAITLLAAVVIAGAVISGLFQLAVLTLPSYRADLSAWVTRVANRPVQIGGVNLGWHGIEPRLDLTDITLFSDDGDESLTMDRLSLGFSPFRLLTGDMLPERLEVSGLTLDIERGDDGQWSFAGFPAGTGELSQQKRDALQKQIAGFGHVVVQNCTLAFSGKPFGDDGQQLRIVRLDLEQSAHGFEIDGRAQLPVTHGDVVELSADIDGPIVDPQQWTGDFEFDFERLRPQGWLAPFLQKGVQIGAENLNGSVEGHLRNGQVRDAQFDADSEGFIVAHGGHASGARKMHLRANLGNDARGWFADLKELRFDDDLLARGSLRWMDDADGHELDVNADELHLGRLTPWLAVWRDMPAATAQLPRLSGTLRNLVLRLHTDGEGHTRYSTTARLDDVALAPDAHIGVSHISGEASANESGGQLRLKQAPVELQLPNAVGKPLALDGFDGQVQWSHGSDGWRIGSPAFSWTWVGTSGDGHFDLQLPADSGASPVLDLGANFAVQDINLLKPYMLLHWSDHLRDWLNNSLKRAHASSGSLTIRGPLADFPFGKHPDGIWKLDADISGADLVFAPDWPQLSDVSAHLSLDRDSLAVEASAANINGNKLDHALARIDDLSNADIEVDATTSGEIGRYYDFLRASPLHEQLSGLLDQTRAAGDATVKVKLDLPLHDLDSTTVDGDVALDNVQMFYDKLDQPLSGITGTVHFTRAGATADSVTGRFEDLPLTVRMEPREGTHGVVIAEFPFTPNADGVGASEFLPDFIRTALGGSSQWRAELPIEAHGGTALTLSSDLRGTEIRLPEPLAKPTDTPLPIQVRIGGDADAPLRIAVDYGQRAAADMMLAGRDNGQRGMDLQGLRLRFGAALAPKAQKGSFIVDGHAGTLDLGAWIGLIGHRDDGPAAPVAAGTAAVASAAAPGDGGLPLDLIDLDADHLRWQQQLTAALHLHWLPLPDGWRASLSGDGAQGTAEWSGPSPGHLVVRLDHLALTPAETADTARDLAGEAVAAKSNGAPLQSPASGAPPAAPAQWPDVDLLCASLTGKDADLGRVELRSVRIADGQRLDRLKIAGGALTLDASGQWRRRGGKSTAELQANADSSDFEAVLRALDYEQNFSAKKTQIKVDLKWQPSASGLMWQQAAGRVDLSAEDGQLRAVKPGAGRVLGLLNFYALPRRLLLNFSDVVDEGLGFDHIDGHFDLGDGAAVTDDLTIKGPSVKIDMRGRIGLVARDYDQRVTVYPAGLSSGVTLGAALLGGPAVGALVLLAQEVLDKPLDSVTQLTYHLFGSWDNPQVEKVDSHAAEPHAVQKKKSEPKK</sequence>
<dbReference type="EMBL" id="JAAMOW010000007">
    <property type="protein sequence ID" value="NGY05965.1"/>
    <property type="molecule type" value="Genomic_DNA"/>
</dbReference>
<dbReference type="Pfam" id="PF13116">
    <property type="entry name" value="YhdP"/>
    <property type="match status" value="1"/>
</dbReference>
<feature type="compositionally biased region" description="Basic residues" evidence="1">
    <location>
        <begin position="1305"/>
        <end position="1314"/>
    </location>
</feature>
<protein>
    <submittedName>
        <fullName evidence="4">TIGR02099 family protein</fullName>
    </submittedName>
</protein>
<keyword evidence="2" id="KW-1133">Transmembrane helix</keyword>
<keyword evidence="2" id="KW-0472">Membrane</keyword>
<dbReference type="InterPro" id="IPR025263">
    <property type="entry name" value="YhdP_central"/>
</dbReference>
<dbReference type="NCBIfam" id="TIGR02099">
    <property type="entry name" value="YhdP family protein"/>
    <property type="match status" value="1"/>
</dbReference>
<keyword evidence="5" id="KW-1185">Reference proteome</keyword>
<dbReference type="PANTHER" id="PTHR38690:SF1">
    <property type="entry name" value="PROTEASE"/>
    <property type="match status" value="1"/>
</dbReference>
<dbReference type="PANTHER" id="PTHR38690">
    <property type="entry name" value="PROTEASE-RELATED"/>
    <property type="match status" value="1"/>
</dbReference>
<feature type="transmembrane region" description="Helical" evidence="2">
    <location>
        <begin position="12"/>
        <end position="35"/>
    </location>
</feature>
<evidence type="ECO:0000256" key="2">
    <source>
        <dbReference type="SAM" id="Phobius"/>
    </source>
</evidence>
<evidence type="ECO:0000313" key="5">
    <source>
        <dbReference type="Proteomes" id="UP000472676"/>
    </source>
</evidence>
<feature type="region of interest" description="Disordered" evidence="1">
    <location>
        <begin position="1294"/>
        <end position="1314"/>
    </location>
</feature>
<reference evidence="4 5" key="1">
    <citation type="journal article" date="2014" name="Int. J. Syst. Evol. Microbiol.">
        <title>Solimonas terrae sp. nov., isolated from soil.</title>
        <authorList>
            <person name="Kim S.J."/>
            <person name="Moon J.Y."/>
            <person name="Weon H.Y."/>
            <person name="Ahn J.H."/>
            <person name="Chen W.M."/>
            <person name="Kwon S.W."/>
        </authorList>
    </citation>
    <scope>NUCLEOTIDE SEQUENCE [LARGE SCALE GENOMIC DNA]</scope>
    <source>
        <strain evidence="4 5">KIS83-12</strain>
    </source>
</reference>
<proteinExistence type="predicted"/>
<organism evidence="4 5">
    <name type="scientific">Solimonas terrae</name>
    <dbReference type="NCBI Taxonomy" id="1396819"/>
    <lineage>
        <taxon>Bacteria</taxon>
        <taxon>Pseudomonadati</taxon>
        <taxon>Pseudomonadota</taxon>
        <taxon>Gammaproteobacteria</taxon>
        <taxon>Nevskiales</taxon>
        <taxon>Nevskiaceae</taxon>
        <taxon>Solimonas</taxon>
    </lineage>
</organism>
<accession>A0A6M2BUQ2</accession>